<name>T0MN17_9MICR</name>
<dbReference type="VEuPathDB" id="MicrosporidiaDB:NAPIS_ORF00036"/>
<accession>T0MN17</accession>
<reference evidence="1 2" key="1">
    <citation type="journal article" date="2013" name="BMC Genomics">
        <title>Genome sequencing and comparative genomics of honey bee microsporidia, Nosema apis reveal novel insights into host-parasite interactions.</title>
        <authorList>
            <person name="Chen Yp."/>
            <person name="Pettis J.S."/>
            <person name="Zhao Y."/>
            <person name="Liu X."/>
            <person name="Tallon L.J."/>
            <person name="Sadzewicz L.D."/>
            <person name="Li R."/>
            <person name="Zheng H."/>
            <person name="Huang S."/>
            <person name="Zhang X."/>
            <person name="Hamilton M.C."/>
            <person name="Pernal S.F."/>
            <person name="Melathopoulos A.P."/>
            <person name="Yan X."/>
            <person name="Evans J.D."/>
        </authorList>
    </citation>
    <scope>NUCLEOTIDE SEQUENCE [LARGE SCALE GENOMIC DNA]</scope>
    <source>
        <strain evidence="1 2">BRL 01</strain>
    </source>
</reference>
<dbReference type="HOGENOM" id="CLU_924671_0_0_1"/>
<protein>
    <submittedName>
        <fullName evidence="1">Uncharacterized protein</fullName>
    </submittedName>
</protein>
<organism evidence="1 2">
    <name type="scientific">Vairimorpha apis BRL 01</name>
    <dbReference type="NCBI Taxonomy" id="1037528"/>
    <lineage>
        <taxon>Eukaryota</taxon>
        <taxon>Fungi</taxon>
        <taxon>Fungi incertae sedis</taxon>
        <taxon>Microsporidia</taxon>
        <taxon>Nosematidae</taxon>
        <taxon>Vairimorpha</taxon>
    </lineage>
</organism>
<evidence type="ECO:0000313" key="1">
    <source>
        <dbReference type="EMBL" id="EQB62380.1"/>
    </source>
</evidence>
<dbReference type="EMBL" id="KE646853">
    <property type="protein sequence ID" value="EQB62380.1"/>
    <property type="molecule type" value="Genomic_DNA"/>
</dbReference>
<gene>
    <name evidence="1" type="ORF">NAPIS_ORF00036</name>
</gene>
<dbReference type="Proteomes" id="UP000053780">
    <property type="component" value="Unassembled WGS sequence"/>
</dbReference>
<dbReference type="AlphaFoldDB" id="T0MN17"/>
<keyword evidence="2" id="KW-1185">Reference proteome</keyword>
<evidence type="ECO:0000313" key="2">
    <source>
        <dbReference type="Proteomes" id="UP000053780"/>
    </source>
</evidence>
<sequence>MLPKKIKEIVCGEKVVFNEHWTEILCYKLAYKNDNFSIIKFIKDIDVDLNDEIYFILSNQYEELSKKTSLWLKLVLNFIFFKSRIHVYECITDIATYLYDCDWHVALEYFSFTLFSDFYFRKICEKVEMNPVIFDYLIRYSKRNGINSDSLCKAYSKYLINKKDYENLLSLVTTVEIPELNKNRDFIEYLIKNIEHLKIFDVDFFNKTVLGRFLYLYINLIVKNNSLKSHELDELFDIEITNQFITNIMDNLIHKKNVDEKILIKFLNYMNNFQKDLNLKDDIIAEYKKSLIYKLHDIISL</sequence>
<dbReference type="OrthoDB" id="2193425at2759"/>
<proteinExistence type="predicted"/>